<organism evidence="5 6">
    <name type="scientific">Mus caroli</name>
    <name type="common">Ryukyu mouse</name>
    <name type="synonym">Ricefield mouse</name>
    <dbReference type="NCBI Taxonomy" id="10089"/>
    <lineage>
        <taxon>Eukaryota</taxon>
        <taxon>Metazoa</taxon>
        <taxon>Chordata</taxon>
        <taxon>Craniata</taxon>
        <taxon>Vertebrata</taxon>
        <taxon>Euteleostomi</taxon>
        <taxon>Mammalia</taxon>
        <taxon>Eutheria</taxon>
        <taxon>Euarchontoglires</taxon>
        <taxon>Glires</taxon>
        <taxon>Rodentia</taxon>
        <taxon>Myomorpha</taxon>
        <taxon>Muroidea</taxon>
        <taxon>Muridae</taxon>
        <taxon>Murinae</taxon>
        <taxon>Mus</taxon>
        <taxon>Mus</taxon>
    </lineage>
</organism>
<proteinExistence type="predicted"/>
<dbReference type="InterPro" id="IPR000980">
    <property type="entry name" value="SH2"/>
</dbReference>
<evidence type="ECO:0000256" key="1">
    <source>
        <dbReference type="ARBA" id="ARBA00022859"/>
    </source>
</evidence>
<reference evidence="6" key="1">
    <citation type="submission" date="2025-08" db="UniProtKB">
        <authorList>
            <consortium name="RefSeq"/>
        </authorList>
    </citation>
    <scope>IDENTIFICATION</scope>
</reference>
<dbReference type="CDD" id="cd10342">
    <property type="entry name" value="SH2_SAP1"/>
    <property type="match status" value="1"/>
</dbReference>
<evidence type="ECO:0000313" key="5">
    <source>
        <dbReference type="Proteomes" id="UP000515126"/>
    </source>
</evidence>
<protein>
    <submittedName>
        <fullName evidence="6">SH2 domain-containing protein 1B2</fullName>
    </submittedName>
</protein>
<dbReference type="GO" id="GO:0005829">
    <property type="term" value="C:cytosol"/>
    <property type="evidence" value="ECO:0007669"/>
    <property type="project" value="TreeGrafter"/>
</dbReference>
<dbReference type="GeneID" id="110304430"/>
<dbReference type="GO" id="GO:0045579">
    <property type="term" value="P:positive regulation of B cell differentiation"/>
    <property type="evidence" value="ECO:0007669"/>
    <property type="project" value="TreeGrafter"/>
</dbReference>
<keyword evidence="5" id="KW-1185">Reference proteome</keyword>
<dbReference type="Gene3D" id="3.30.505.10">
    <property type="entry name" value="SH2 domain"/>
    <property type="match status" value="1"/>
</dbReference>
<dbReference type="SMART" id="SM00252">
    <property type="entry name" value="SH2"/>
    <property type="match status" value="1"/>
</dbReference>
<dbReference type="RefSeq" id="XP_021031490.1">
    <property type="nucleotide sequence ID" value="XM_021175831.1"/>
</dbReference>
<dbReference type="KEGG" id="mcal:110304430"/>
<dbReference type="PANTHER" id="PTHR46051:SF3">
    <property type="entry name" value="PHOSPHATIDYLINOSITOL 3,4,5-TRISPHOSPHATE 5-PHOSPHATASE 1"/>
    <property type="match status" value="1"/>
</dbReference>
<dbReference type="AlphaFoldDB" id="A0A6P5QMV1"/>
<dbReference type="PRINTS" id="PR00401">
    <property type="entry name" value="SH2DOMAIN"/>
</dbReference>
<dbReference type="GO" id="GO:0050776">
    <property type="term" value="P:regulation of immune response"/>
    <property type="evidence" value="ECO:0007669"/>
    <property type="project" value="TreeGrafter"/>
</dbReference>
<dbReference type="GO" id="GO:0002376">
    <property type="term" value="P:immune system process"/>
    <property type="evidence" value="ECO:0007669"/>
    <property type="project" value="UniProtKB-KW"/>
</dbReference>
<evidence type="ECO:0000256" key="2">
    <source>
        <dbReference type="ARBA" id="ARBA00022999"/>
    </source>
</evidence>
<dbReference type="InterPro" id="IPR036860">
    <property type="entry name" value="SH2_dom_sf"/>
</dbReference>
<accession>A0A6P5QMV1</accession>
<dbReference type="InterPro" id="IPR035049">
    <property type="entry name" value="EAT2_SH2"/>
</dbReference>
<dbReference type="SUPFAM" id="SSF55550">
    <property type="entry name" value="SH2 domain"/>
    <property type="match status" value="1"/>
</dbReference>
<name>A0A6P5QMV1_MUSCR</name>
<dbReference type="PANTHER" id="PTHR46051">
    <property type="entry name" value="SH2 DOMAIN-CONTAINING PROTEIN"/>
    <property type="match status" value="1"/>
</dbReference>
<dbReference type="GO" id="GO:0009968">
    <property type="term" value="P:negative regulation of signal transduction"/>
    <property type="evidence" value="ECO:0007669"/>
    <property type="project" value="TreeGrafter"/>
</dbReference>
<dbReference type="PROSITE" id="PS50001">
    <property type="entry name" value="SH2"/>
    <property type="match status" value="1"/>
</dbReference>
<dbReference type="GO" id="GO:0045659">
    <property type="term" value="P:negative regulation of neutrophil differentiation"/>
    <property type="evidence" value="ECO:0007669"/>
    <property type="project" value="TreeGrafter"/>
</dbReference>
<gene>
    <name evidence="6" type="primary">LOC110304430</name>
</gene>
<sequence length="132" mass="15030">MDLPYYHGCLAKRECEALLLKGGVDGNFLIRDSESVPGALCLCVSFKKLVYNYRIFREKNGYYRIETEPSTPKTIFPNLEELISKFKTPGQGMVVHLSNPIMRSSFCPGGRRLNLEANVYENTDEEYVDVLP</sequence>
<evidence type="ECO:0000256" key="3">
    <source>
        <dbReference type="PROSITE-ProRule" id="PRU00191"/>
    </source>
</evidence>
<feature type="domain" description="SH2" evidence="4">
    <location>
        <begin position="5"/>
        <end position="101"/>
    </location>
</feature>
<dbReference type="GO" id="GO:0045779">
    <property type="term" value="P:negative regulation of bone resorption"/>
    <property type="evidence" value="ECO:0007669"/>
    <property type="project" value="TreeGrafter"/>
</dbReference>
<keyword evidence="1" id="KW-0391">Immunity</keyword>
<evidence type="ECO:0000313" key="6">
    <source>
        <dbReference type="RefSeq" id="XP_021031490.1"/>
    </source>
</evidence>
<dbReference type="Proteomes" id="UP000515126">
    <property type="component" value="Chromosome 1"/>
</dbReference>
<keyword evidence="2 3" id="KW-0727">SH2 domain</keyword>
<evidence type="ECO:0000259" key="4">
    <source>
        <dbReference type="PROSITE" id="PS50001"/>
    </source>
</evidence>
<dbReference type="Pfam" id="PF00017">
    <property type="entry name" value="SH2"/>
    <property type="match status" value="1"/>
</dbReference>